<name>A0AAU6PZB6_9DEIO</name>
<proteinExistence type="inferred from homology"/>
<dbReference type="InterPro" id="IPR034660">
    <property type="entry name" value="DinB/YfiT-like"/>
</dbReference>
<dbReference type="AlphaFoldDB" id="A0AAU6PZB6"/>
<dbReference type="Gene3D" id="1.20.120.450">
    <property type="entry name" value="dinb family like domain"/>
    <property type="match status" value="1"/>
</dbReference>
<evidence type="ECO:0000313" key="4">
    <source>
        <dbReference type="EMBL" id="WYF43355.1"/>
    </source>
</evidence>
<dbReference type="RefSeq" id="WP_339093960.1">
    <property type="nucleotide sequence ID" value="NZ_CP149782.1"/>
</dbReference>
<keyword evidence="2 3" id="KW-0479">Metal-binding</keyword>
<evidence type="ECO:0000256" key="2">
    <source>
        <dbReference type="ARBA" id="ARBA00022723"/>
    </source>
</evidence>
<reference evidence="4" key="1">
    <citation type="submission" date="2024-03" db="EMBL/GenBank/DDBJ databases">
        <title>Deinococcus weizhi sp. nov., isolated from human skin.</title>
        <authorList>
            <person name="Wei Z."/>
            <person name="Tian F."/>
            <person name="Yang C."/>
            <person name="Xin L.T."/>
            <person name="Wen Z.J."/>
            <person name="Lan K.C."/>
            <person name="Yu L."/>
            <person name="Zhe W."/>
            <person name="Dan F.D."/>
            <person name="Jun W."/>
            <person name="Rui Z."/>
            <person name="Yong X.J."/>
            <person name="Ting Y."/>
            <person name="Wei X."/>
            <person name="Xu Z.G."/>
            <person name="Xin Z."/>
            <person name="Dong F.G."/>
            <person name="Ni X.M."/>
            <person name="Zheng M.G."/>
            <person name="Chun Y."/>
            <person name="Qian W.X."/>
        </authorList>
    </citation>
    <scope>NUCLEOTIDE SEQUENCE</scope>
    <source>
        <strain evidence="4">VB142</strain>
    </source>
</reference>
<comment type="similarity">
    <text evidence="1">Belongs to the DinB family.</text>
</comment>
<dbReference type="EMBL" id="CP149782">
    <property type="protein sequence ID" value="WYF43355.1"/>
    <property type="molecule type" value="Genomic_DNA"/>
</dbReference>
<evidence type="ECO:0000256" key="3">
    <source>
        <dbReference type="PIRSR" id="PIRSR607837-1"/>
    </source>
</evidence>
<gene>
    <name evidence="4" type="ORF">WDJ50_07895</name>
</gene>
<sequence>MTMNHEIVTPEAFLQHWLGHRRLTRQVIEAFPEDKLFTFAAAENMRPFGEMGSEILLMTEMQLDGLLTGKYQAPDWSSAPKTQAELLAAWDAQTERLTTELPKVDAAVYAQHPEHPWGKRSNWEFTIYNIDNEVHHRGQGYVYLRALGIEPPAFYAR</sequence>
<accession>A0AAU6PZB6</accession>
<evidence type="ECO:0000256" key="1">
    <source>
        <dbReference type="ARBA" id="ARBA00008635"/>
    </source>
</evidence>
<dbReference type="SUPFAM" id="SSF109854">
    <property type="entry name" value="DinB/YfiT-like putative metalloenzymes"/>
    <property type="match status" value="1"/>
</dbReference>
<dbReference type="Pfam" id="PF05163">
    <property type="entry name" value="DinB"/>
    <property type="match status" value="1"/>
</dbReference>
<dbReference type="InterPro" id="IPR007837">
    <property type="entry name" value="DinB"/>
</dbReference>
<protein>
    <submittedName>
        <fullName evidence="4">DinB family protein</fullName>
    </submittedName>
</protein>
<organism evidence="4">
    <name type="scientific">Deinococcus sp. VB142</name>
    <dbReference type="NCBI Taxonomy" id="3112952"/>
    <lineage>
        <taxon>Bacteria</taxon>
        <taxon>Thermotogati</taxon>
        <taxon>Deinococcota</taxon>
        <taxon>Deinococci</taxon>
        <taxon>Deinococcales</taxon>
        <taxon>Deinococcaceae</taxon>
        <taxon>Deinococcus</taxon>
    </lineage>
</organism>
<feature type="binding site" evidence="3">
    <location>
        <position position="136"/>
    </location>
    <ligand>
        <name>a divalent metal cation</name>
        <dbReference type="ChEBI" id="CHEBI:60240"/>
    </ligand>
</feature>
<dbReference type="GO" id="GO:0046872">
    <property type="term" value="F:metal ion binding"/>
    <property type="evidence" value="ECO:0007669"/>
    <property type="project" value="UniProtKB-KW"/>
</dbReference>